<evidence type="ECO:0000313" key="5">
    <source>
        <dbReference type="EMBL" id="MFC3052407.1"/>
    </source>
</evidence>
<dbReference type="InterPro" id="IPR009057">
    <property type="entry name" value="Homeodomain-like_sf"/>
</dbReference>
<dbReference type="Pfam" id="PF12833">
    <property type="entry name" value="HTH_18"/>
    <property type="match status" value="1"/>
</dbReference>
<keyword evidence="3" id="KW-0804">Transcription</keyword>
<dbReference type="RefSeq" id="WP_194213927.1">
    <property type="nucleotide sequence ID" value="NZ_CP061205.1"/>
</dbReference>
<accession>A0ABV7D6Z0</accession>
<evidence type="ECO:0000313" key="6">
    <source>
        <dbReference type="Proteomes" id="UP001595444"/>
    </source>
</evidence>
<reference evidence="6" key="1">
    <citation type="journal article" date="2019" name="Int. J. Syst. Evol. Microbiol.">
        <title>The Global Catalogue of Microorganisms (GCM) 10K type strain sequencing project: providing services to taxonomists for standard genome sequencing and annotation.</title>
        <authorList>
            <consortium name="The Broad Institute Genomics Platform"/>
            <consortium name="The Broad Institute Genome Sequencing Center for Infectious Disease"/>
            <person name="Wu L."/>
            <person name="Ma J."/>
        </authorList>
    </citation>
    <scope>NUCLEOTIDE SEQUENCE [LARGE SCALE GENOMIC DNA]</scope>
    <source>
        <strain evidence="6">KCTC 62164</strain>
    </source>
</reference>
<organism evidence="5 6">
    <name type="scientific">Kordiimonas pumila</name>
    <dbReference type="NCBI Taxonomy" id="2161677"/>
    <lineage>
        <taxon>Bacteria</taxon>
        <taxon>Pseudomonadati</taxon>
        <taxon>Pseudomonadota</taxon>
        <taxon>Alphaproteobacteria</taxon>
        <taxon>Kordiimonadales</taxon>
        <taxon>Kordiimonadaceae</taxon>
        <taxon>Kordiimonas</taxon>
    </lineage>
</organism>
<keyword evidence="6" id="KW-1185">Reference proteome</keyword>
<dbReference type="InterPro" id="IPR035418">
    <property type="entry name" value="AraC-bd_2"/>
</dbReference>
<dbReference type="PROSITE" id="PS01124">
    <property type="entry name" value="HTH_ARAC_FAMILY_2"/>
    <property type="match status" value="1"/>
</dbReference>
<keyword evidence="1" id="KW-0805">Transcription regulation</keyword>
<dbReference type="InterPro" id="IPR050204">
    <property type="entry name" value="AraC_XylS_family_regulators"/>
</dbReference>
<dbReference type="SUPFAM" id="SSF46689">
    <property type="entry name" value="Homeodomain-like"/>
    <property type="match status" value="1"/>
</dbReference>
<dbReference type="Pfam" id="PF14525">
    <property type="entry name" value="AraC_binding_2"/>
    <property type="match status" value="1"/>
</dbReference>
<gene>
    <name evidence="5" type="ORF">ACFOKA_10895</name>
</gene>
<dbReference type="InterPro" id="IPR018060">
    <property type="entry name" value="HTH_AraC"/>
</dbReference>
<dbReference type="EMBL" id="JBHRSL010000010">
    <property type="protein sequence ID" value="MFC3052407.1"/>
    <property type="molecule type" value="Genomic_DNA"/>
</dbReference>
<dbReference type="InterPro" id="IPR018062">
    <property type="entry name" value="HTH_AraC-typ_CS"/>
</dbReference>
<feature type="domain" description="HTH araC/xylS-type" evidence="4">
    <location>
        <begin position="232"/>
        <end position="332"/>
    </location>
</feature>
<dbReference type="SMART" id="SM00342">
    <property type="entry name" value="HTH_ARAC"/>
    <property type="match status" value="1"/>
</dbReference>
<sequence length="333" mass="37611">MHGSIIDTLTSSPPAGSLIKHFQSARKDEIVDYITNHLAPHQMRIKPGNMVSLSMRSATINDVMICGLSYDRDVFIHPARLGDCYLVHTALSGASWVKKGDRVIKINPSTVHVSSPGQELLFFKEANSQHFTVRLPKELVDNYLQKLIGSKPRTPLEFAGVEHTNPAFALMWKDFILHFFRQIENAGELLANSRLSDQYFDTMIEMLLSNQQHNYSHMLSMGCSTPLPRHVRRATILIEESVDQHIVIGDLAAQVGVSVRCLQNGFREFLGMPPAEYVRQIRLKKLHTALQNAQKNETVSNLMLDVGIYNFGRFASYYKELYGCTPSETLRGH</sequence>
<evidence type="ECO:0000256" key="2">
    <source>
        <dbReference type="ARBA" id="ARBA00023125"/>
    </source>
</evidence>
<keyword evidence="2" id="KW-0238">DNA-binding</keyword>
<dbReference type="Gene3D" id="1.10.10.60">
    <property type="entry name" value="Homeodomain-like"/>
    <property type="match status" value="1"/>
</dbReference>
<protein>
    <submittedName>
        <fullName evidence="5">AraC family transcriptional regulator</fullName>
    </submittedName>
</protein>
<dbReference type="PANTHER" id="PTHR46796:SF12">
    <property type="entry name" value="HTH-TYPE DNA-BINDING TRANSCRIPTIONAL ACTIVATOR EUTR"/>
    <property type="match status" value="1"/>
</dbReference>
<dbReference type="PANTHER" id="PTHR46796">
    <property type="entry name" value="HTH-TYPE TRANSCRIPTIONAL ACTIVATOR RHAS-RELATED"/>
    <property type="match status" value="1"/>
</dbReference>
<dbReference type="PROSITE" id="PS00041">
    <property type="entry name" value="HTH_ARAC_FAMILY_1"/>
    <property type="match status" value="1"/>
</dbReference>
<name>A0ABV7D6Z0_9PROT</name>
<evidence type="ECO:0000259" key="4">
    <source>
        <dbReference type="PROSITE" id="PS01124"/>
    </source>
</evidence>
<evidence type="ECO:0000256" key="3">
    <source>
        <dbReference type="ARBA" id="ARBA00023163"/>
    </source>
</evidence>
<comment type="caution">
    <text evidence="5">The sequence shown here is derived from an EMBL/GenBank/DDBJ whole genome shotgun (WGS) entry which is preliminary data.</text>
</comment>
<evidence type="ECO:0000256" key="1">
    <source>
        <dbReference type="ARBA" id="ARBA00023015"/>
    </source>
</evidence>
<proteinExistence type="predicted"/>
<dbReference type="Proteomes" id="UP001595444">
    <property type="component" value="Unassembled WGS sequence"/>
</dbReference>